<keyword evidence="2" id="KW-1185">Reference proteome</keyword>
<accession>A0AAE0LG47</accession>
<name>A0AAE0LG47_9CHLO</name>
<gene>
    <name evidence="1" type="ORF">CYMTET_8803</name>
</gene>
<dbReference type="AlphaFoldDB" id="A0AAE0LG47"/>
<sequence>MVEEQRGDWVQEDVATEVGGVVAEVVVVAIKVAAGAGVAVAGWRWRWGEEEVVEVGMMVTAGEGEMTIVPLTEEGGRPLDALNVAAPANA</sequence>
<reference evidence="1 2" key="1">
    <citation type="journal article" date="2015" name="Genome Biol. Evol.">
        <title>Comparative Genomics of a Bacterivorous Green Alga Reveals Evolutionary Causalities and Consequences of Phago-Mixotrophic Mode of Nutrition.</title>
        <authorList>
            <person name="Burns J.A."/>
            <person name="Paasch A."/>
            <person name="Narechania A."/>
            <person name="Kim E."/>
        </authorList>
    </citation>
    <scope>NUCLEOTIDE SEQUENCE [LARGE SCALE GENOMIC DNA]</scope>
    <source>
        <strain evidence="1 2">PLY_AMNH</strain>
    </source>
</reference>
<dbReference type="Proteomes" id="UP001190700">
    <property type="component" value="Unassembled WGS sequence"/>
</dbReference>
<evidence type="ECO:0000313" key="1">
    <source>
        <dbReference type="EMBL" id="KAK3283504.1"/>
    </source>
</evidence>
<proteinExistence type="predicted"/>
<dbReference type="EMBL" id="LGRX02002743">
    <property type="protein sequence ID" value="KAK3283504.1"/>
    <property type="molecule type" value="Genomic_DNA"/>
</dbReference>
<evidence type="ECO:0000313" key="2">
    <source>
        <dbReference type="Proteomes" id="UP001190700"/>
    </source>
</evidence>
<organism evidence="1 2">
    <name type="scientific">Cymbomonas tetramitiformis</name>
    <dbReference type="NCBI Taxonomy" id="36881"/>
    <lineage>
        <taxon>Eukaryota</taxon>
        <taxon>Viridiplantae</taxon>
        <taxon>Chlorophyta</taxon>
        <taxon>Pyramimonadophyceae</taxon>
        <taxon>Pyramimonadales</taxon>
        <taxon>Pyramimonadaceae</taxon>
        <taxon>Cymbomonas</taxon>
    </lineage>
</organism>
<comment type="caution">
    <text evidence="1">The sequence shown here is derived from an EMBL/GenBank/DDBJ whole genome shotgun (WGS) entry which is preliminary data.</text>
</comment>
<protein>
    <submittedName>
        <fullName evidence="1">Uncharacterized protein</fullName>
    </submittedName>
</protein>